<dbReference type="Proteomes" id="UP001556098">
    <property type="component" value="Unassembled WGS sequence"/>
</dbReference>
<gene>
    <name evidence="1" type="ORF">AB2B41_07875</name>
</gene>
<reference evidence="1 2" key="1">
    <citation type="submission" date="2024-07" db="EMBL/GenBank/DDBJ databases">
        <title>Marimonas sp.nov., isolated from tidal-flat sediment.</title>
        <authorList>
            <person name="Jayan J.N."/>
            <person name="Lee S.S."/>
        </authorList>
    </citation>
    <scope>NUCLEOTIDE SEQUENCE [LARGE SCALE GENOMIC DNA]</scope>
    <source>
        <strain evidence="1 2">MJW-29</strain>
    </source>
</reference>
<accession>A0ABV3RLG2</accession>
<evidence type="ECO:0000313" key="2">
    <source>
        <dbReference type="Proteomes" id="UP001556098"/>
    </source>
</evidence>
<comment type="caution">
    <text evidence="1">The sequence shown here is derived from an EMBL/GenBank/DDBJ whole genome shotgun (WGS) entry which is preliminary data.</text>
</comment>
<sequence>MIKSCPLLFNDPAYPGTIDPEHLCLNYSTVPLKLRQARFRGRLTAEPLINLSEYQVKAVFDWLEIYLQTKEEHYAWRIQRWLTEQNAELSAFRSCFVGGPTRRRGTTGRSFVIRFQDPQPKGLRSLLRAVLDRYCSEGTELDELPLVGLELSLDIYPIAQLAKTPEAYAARRMIMTDLIRKHVLVHDAHREEGSRPRFTYDTDGETNTPKVFDEPKGRLKVKLARDAAALGIAVEDLSILHPSLHQQPYLDATFYYGKKGQKVHFRCMDKITDQRTALGAKSLPFEQSRSRIELTFIDEVPLDRLGPAYVDLNYLGDIATRGLKGFNLFLQFGLPTFTPSTENPSEPNRDEWEIFSKSGVAGLAYFQDVQLKLDAAKSGRKLRDRRELMSTGQCRRYSDLNRRVSKALNRLHETWERGWGRDY</sequence>
<proteinExistence type="predicted"/>
<name>A0ABV3RLG2_9RHOB</name>
<evidence type="ECO:0000313" key="1">
    <source>
        <dbReference type="EMBL" id="MEW9919516.1"/>
    </source>
</evidence>
<keyword evidence="2" id="KW-1185">Reference proteome</keyword>
<protein>
    <submittedName>
        <fullName evidence="1">Uncharacterized protein</fullName>
    </submittedName>
</protein>
<dbReference type="EMBL" id="JBFNXX010000005">
    <property type="protein sequence ID" value="MEW9919516.1"/>
    <property type="molecule type" value="Genomic_DNA"/>
</dbReference>
<dbReference type="RefSeq" id="WP_367877225.1">
    <property type="nucleotide sequence ID" value="NZ_JBFNXX010000005.1"/>
</dbReference>
<organism evidence="1 2">
    <name type="scientific">Sulfitobacter sediminis</name>
    <dbReference type="NCBI Taxonomy" id="3234186"/>
    <lineage>
        <taxon>Bacteria</taxon>
        <taxon>Pseudomonadati</taxon>
        <taxon>Pseudomonadota</taxon>
        <taxon>Alphaproteobacteria</taxon>
        <taxon>Rhodobacterales</taxon>
        <taxon>Roseobacteraceae</taxon>
        <taxon>Sulfitobacter</taxon>
    </lineage>
</organism>